<sequence length="361" mass="39723">MTDQVSPLSPPRVRKQSIVERVEAKFVGAALRRAATAPAPQGSSHLAGVATGPGPALAASSEEPAFSMNVEDYDLGPPIGYGSSAVVYIAKYKPLNKTVSIKIIDLDMFERNQIDELRREIQIMSLSKHTNLLCVHGSFVNGSKLYIVTPFLSGGSCLDIMKTAFPDGLDEVAIATILKQALEGLCYLHKNGLIHRDVKAGNLLMDEDGLVQLADFGVSSSLMDSGERKGIRKTFVGTPCWMAPEVMEQSGYDYKADIWSFGITALELATGHAPFAKYPPIKVLMLTLQNDPPTLDRDQTKHKYSKSFKEMIDMCLVKDPSRRPTAEKLLAHSFFKQASKKRQYLVSNLLQSLPPITQRQH</sequence>
<dbReference type="PANTHER" id="PTHR48014:SF21">
    <property type="entry name" value="SERINE_THREONINE-PROTEIN KINASE FRAY2"/>
    <property type="match status" value="1"/>
</dbReference>
<feature type="non-terminal residue" evidence="3">
    <location>
        <position position="361"/>
    </location>
</feature>
<keyword evidence="3" id="KW-0418">Kinase</keyword>
<dbReference type="SUPFAM" id="SSF56112">
    <property type="entry name" value="Protein kinase-like (PK-like)"/>
    <property type="match status" value="1"/>
</dbReference>
<keyword evidence="3" id="KW-0808">Transferase</keyword>
<dbReference type="PANTHER" id="PTHR48014">
    <property type="entry name" value="SERINE/THREONINE-PROTEIN KINASE FRAY2"/>
    <property type="match status" value="1"/>
</dbReference>
<dbReference type="InterPro" id="IPR000719">
    <property type="entry name" value="Prot_kinase_dom"/>
</dbReference>
<evidence type="ECO:0000256" key="1">
    <source>
        <dbReference type="ARBA" id="ARBA00008874"/>
    </source>
</evidence>
<dbReference type="EMBL" id="KZ994401">
    <property type="protein sequence ID" value="RKO93036.1"/>
    <property type="molecule type" value="Genomic_DNA"/>
</dbReference>
<dbReference type="GO" id="GO:0005524">
    <property type="term" value="F:ATP binding"/>
    <property type="evidence" value="ECO:0007669"/>
    <property type="project" value="InterPro"/>
</dbReference>
<dbReference type="GO" id="GO:0004672">
    <property type="term" value="F:protein kinase activity"/>
    <property type="evidence" value="ECO:0007669"/>
    <property type="project" value="InterPro"/>
</dbReference>
<dbReference type="Proteomes" id="UP000269721">
    <property type="component" value="Unassembled WGS sequence"/>
</dbReference>
<evidence type="ECO:0000313" key="4">
    <source>
        <dbReference type="Proteomes" id="UP000269721"/>
    </source>
</evidence>
<evidence type="ECO:0000313" key="3">
    <source>
        <dbReference type="EMBL" id="RKO93036.1"/>
    </source>
</evidence>
<dbReference type="InterPro" id="IPR011009">
    <property type="entry name" value="Kinase-like_dom_sf"/>
</dbReference>
<dbReference type="Gene3D" id="3.30.200.20">
    <property type="entry name" value="Phosphorylase Kinase, domain 1"/>
    <property type="match status" value="1"/>
</dbReference>
<reference evidence="4" key="1">
    <citation type="journal article" date="2018" name="Nat. Microbiol.">
        <title>Leveraging single-cell genomics to expand the fungal tree of life.</title>
        <authorList>
            <person name="Ahrendt S.R."/>
            <person name="Quandt C.A."/>
            <person name="Ciobanu D."/>
            <person name="Clum A."/>
            <person name="Salamov A."/>
            <person name="Andreopoulos B."/>
            <person name="Cheng J.F."/>
            <person name="Woyke T."/>
            <person name="Pelin A."/>
            <person name="Henrissat B."/>
            <person name="Reynolds N.K."/>
            <person name="Benny G.L."/>
            <person name="Smith M.E."/>
            <person name="James T.Y."/>
            <person name="Grigoriev I.V."/>
        </authorList>
    </citation>
    <scope>NUCLEOTIDE SEQUENCE [LARGE SCALE GENOMIC DNA]</scope>
</reference>
<feature type="domain" description="Protein kinase" evidence="2">
    <location>
        <begin position="73"/>
        <end position="335"/>
    </location>
</feature>
<dbReference type="OrthoDB" id="248923at2759"/>
<dbReference type="FunFam" id="1.10.510.10:FF:000947">
    <property type="entry name" value="serine/threonine-protein kinase OSR1"/>
    <property type="match status" value="1"/>
</dbReference>
<keyword evidence="4" id="KW-1185">Reference proteome</keyword>
<dbReference type="InterPro" id="IPR047173">
    <property type="entry name" value="STRAD_A/B-like"/>
</dbReference>
<dbReference type="SMART" id="SM00220">
    <property type="entry name" value="S_TKc"/>
    <property type="match status" value="1"/>
</dbReference>
<evidence type="ECO:0000259" key="2">
    <source>
        <dbReference type="PROSITE" id="PS50011"/>
    </source>
</evidence>
<protein>
    <submittedName>
        <fullName evidence="3">Kinase-like domain-containing protein</fullName>
    </submittedName>
</protein>
<accession>A0A4P9WQ98</accession>
<dbReference type="PROSITE" id="PS00108">
    <property type="entry name" value="PROTEIN_KINASE_ST"/>
    <property type="match status" value="1"/>
</dbReference>
<gene>
    <name evidence="3" type="ORF">BDK51DRAFT_20057</name>
</gene>
<dbReference type="GO" id="GO:0043539">
    <property type="term" value="F:protein serine/threonine kinase activator activity"/>
    <property type="evidence" value="ECO:0007669"/>
    <property type="project" value="InterPro"/>
</dbReference>
<dbReference type="InterPro" id="IPR008271">
    <property type="entry name" value="Ser/Thr_kinase_AS"/>
</dbReference>
<dbReference type="Pfam" id="PF00069">
    <property type="entry name" value="Pkinase"/>
    <property type="match status" value="1"/>
</dbReference>
<dbReference type="AlphaFoldDB" id="A0A4P9WQ98"/>
<organism evidence="3 4">
    <name type="scientific">Blyttiomyces helicus</name>
    <dbReference type="NCBI Taxonomy" id="388810"/>
    <lineage>
        <taxon>Eukaryota</taxon>
        <taxon>Fungi</taxon>
        <taxon>Fungi incertae sedis</taxon>
        <taxon>Chytridiomycota</taxon>
        <taxon>Chytridiomycota incertae sedis</taxon>
        <taxon>Chytridiomycetes</taxon>
        <taxon>Chytridiomycetes incertae sedis</taxon>
        <taxon>Blyttiomyces</taxon>
    </lineage>
</organism>
<proteinExistence type="inferred from homology"/>
<name>A0A4P9WQ98_9FUNG</name>
<dbReference type="PROSITE" id="PS50011">
    <property type="entry name" value="PROTEIN_KINASE_DOM"/>
    <property type="match status" value="1"/>
</dbReference>
<comment type="similarity">
    <text evidence="1">Belongs to the protein kinase superfamily. STE Ser/Thr protein kinase family. STE20 subfamily.</text>
</comment>
<dbReference type="Gene3D" id="1.10.510.10">
    <property type="entry name" value="Transferase(Phosphotransferase) domain 1"/>
    <property type="match status" value="1"/>
</dbReference>